<dbReference type="EMBL" id="JAAIYO010000001">
    <property type="protein sequence ID" value="MBE4747887.1"/>
    <property type="molecule type" value="Genomic_DNA"/>
</dbReference>
<reference evidence="2 3" key="1">
    <citation type="submission" date="2020-02" db="EMBL/GenBank/DDBJ databases">
        <authorList>
            <person name="Babadi Z.K."/>
            <person name="Risdian C."/>
            <person name="Ebrahimipour G.H."/>
            <person name="Wink J."/>
        </authorList>
    </citation>
    <scope>NUCLEOTIDE SEQUENCE [LARGE SCALE GENOMIC DNA]</scope>
    <source>
        <strain evidence="2 3">ZKHCc1 1396</strain>
    </source>
</reference>
<sequence length="104" mass="11520">MPKPKPPYLAEFRARIVELVKAGWTTSSLAEAFHVTDATVRNWVRQSELDEGTCRDGLTTDEKQELARLRREVKVLREERGIGALLRHRGGTPASPAGVGPSVQ</sequence>
<keyword evidence="3" id="KW-1185">Reference proteome</keyword>
<evidence type="ECO:0000256" key="1">
    <source>
        <dbReference type="SAM" id="MobiDB-lite"/>
    </source>
</evidence>
<proteinExistence type="predicted"/>
<dbReference type="SUPFAM" id="SSF46689">
    <property type="entry name" value="Homeodomain-like"/>
    <property type="match status" value="1"/>
</dbReference>
<dbReference type="Proteomes" id="UP001516472">
    <property type="component" value="Unassembled WGS sequence"/>
</dbReference>
<dbReference type="InterPro" id="IPR009057">
    <property type="entry name" value="Homeodomain-like_sf"/>
</dbReference>
<dbReference type="RefSeq" id="WP_193347239.1">
    <property type="nucleotide sequence ID" value="NZ_CBCSIP010000003.1"/>
</dbReference>
<accession>A0ABR9PIZ9</accession>
<dbReference type="Pfam" id="PF01527">
    <property type="entry name" value="HTH_Tnp_1"/>
    <property type="match status" value="1"/>
</dbReference>
<protein>
    <submittedName>
        <fullName evidence="2">Transposase</fullName>
    </submittedName>
</protein>
<feature type="region of interest" description="Disordered" evidence="1">
    <location>
        <begin position="84"/>
        <end position="104"/>
    </location>
</feature>
<evidence type="ECO:0000313" key="2">
    <source>
        <dbReference type="EMBL" id="MBE4747887.1"/>
    </source>
</evidence>
<evidence type="ECO:0000313" key="3">
    <source>
        <dbReference type="Proteomes" id="UP001516472"/>
    </source>
</evidence>
<comment type="caution">
    <text evidence="2">The sequence shown here is derived from an EMBL/GenBank/DDBJ whole genome shotgun (WGS) entry which is preliminary data.</text>
</comment>
<gene>
    <name evidence="2" type="ORF">G4177_06800</name>
</gene>
<name>A0ABR9PIZ9_9BACT</name>
<organism evidence="2 3">
    <name type="scientific">Corallococcus soli</name>
    <dbReference type="NCBI Taxonomy" id="2710757"/>
    <lineage>
        <taxon>Bacteria</taxon>
        <taxon>Pseudomonadati</taxon>
        <taxon>Myxococcota</taxon>
        <taxon>Myxococcia</taxon>
        <taxon>Myxococcales</taxon>
        <taxon>Cystobacterineae</taxon>
        <taxon>Myxococcaceae</taxon>
        <taxon>Corallococcus</taxon>
    </lineage>
</organism>
<dbReference type="InterPro" id="IPR002514">
    <property type="entry name" value="Transposase_8"/>
</dbReference>
<dbReference type="Gene3D" id="1.10.10.60">
    <property type="entry name" value="Homeodomain-like"/>
    <property type="match status" value="1"/>
</dbReference>